<dbReference type="EMBL" id="AWSD01000176">
    <property type="protein sequence ID" value="ERH18403.1"/>
    <property type="molecule type" value="Genomic_DNA"/>
</dbReference>
<protein>
    <submittedName>
        <fullName evidence="1">Uncharacterized protein</fullName>
    </submittedName>
</protein>
<comment type="caution">
    <text evidence="1">The sequence shown here is derived from an EMBL/GenBank/DDBJ whole genome shotgun (WGS) entry which is preliminary data.</text>
</comment>
<evidence type="ECO:0000313" key="2">
    <source>
        <dbReference type="Proteomes" id="UP000016498"/>
    </source>
</evidence>
<evidence type="ECO:0000313" key="1">
    <source>
        <dbReference type="EMBL" id="ERH18403.1"/>
    </source>
</evidence>
<dbReference type="AlphaFoldDB" id="U1RFJ6"/>
<gene>
    <name evidence="1" type="ORF">HMPREF1549_01729</name>
</gene>
<dbReference type="Proteomes" id="UP000016498">
    <property type="component" value="Unassembled WGS sequence"/>
</dbReference>
<proteinExistence type="predicted"/>
<dbReference type="PATRIC" id="fig|1227262.3.peg.1420"/>
<sequence length="47" mass="5500">MLGHKKSFVVCLRPLGGARWFFRERRLPPVQRIRRIHMGAMLLPTGL</sequence>
<dbReference type="HOGENOM" id="CLU_3163671_0_0_11"/>
<reference evidence="1 2" key="1">
    <citation type="submission" date="2013-06" db="EMBL/GenBank/DDBJ databases">
        <authorList>
            <person name="Weinstock G."/>
            <person name="Sodergren E."/>
            <person name="Lobos E.A."/>
            <person name="Fulton L."/>
            <person name="Fulton R."/>
            <person name="Courtney L."/>
            <person name="Fronick C."/>
            <person name="O'Laughlin M."/>
            <person name="Godfrey J."/>
            <person name="Wilson R.M."/>
            <person name="Miner T."/>
            <person name="Farmer C."/>
            <person name="Delehaunty K."/>
            <person name="Cordes M."/>
            <person name="Minx P."/>
            <person name="Tomlinson C."/>
            <person name="Chen J."/>
            <person name="Wollam A."/>
            <person name="Pepin K.H."/>
            <person name="Bhonagiri V."/>
            <person name="Zhang X."/>
            <person name="Warren W."/>
            <person name="Mitreva M."/>
            <person name="Mardis E.R."/>
            <person name="Wilson R.K."/>
        </authorList>
    </citation>
    <scope>NUCLEOTIDE SEQUENCE [LARGE SCALE GENOMIC DNA]</scope>
    <source>
        <strain evidence="1 2">F0510</strain>
    </source>
</reference>
<organism evidence="1 2">
    <name type="scientific">Actinomyces johnsonii F0510</name>
    <dbReference type="NCBI Taxonomy" id="1227262"/>
    <lineage>
        <taxon>Bacteria</taxon>
        <taxon>Bacillati</taxon>
        <taxon>Actinomycetota</taxon>
        <taxon>Actinomycetes</taxon>
        <taxon>Actinomycetales</taxon>
        <taxon>Actinomycetaceae</taxon>
        <taxon>Actinomyces</taxon>
    </lineage>
</organism>
<name>U1RFJ6_9ACTO</name>
<accession>U1RFJ6</accession>